<evidence type="ECO:0000313" key="14">
    <source>
        <dbReference type="Proteomes" id="UP000515679"/>
    </source>
</evidence>
<dbReference type="NCBIfam" id="NF001484">
    <property type="entry name" value="PRK00331.1"/>
    <property type="match status" value="1"/>
</dbReference>
<evidence type="ECO:0000256" key="1">
    <source>
        <dbReference type="ARBA" id="ARBA00001031"/>
    </source>
</evidence>
<sequence length="610" mass="66732">MCGIVGYIGFRESQPILIEGLKKLEYRGYDSAGIAVQTEQGLEVTKTVGRLVNLENRLSEDPLRGTVGIGHTRWATHGKPSDVNSHPHTDNTLKFSVVHNGIIENYLELKEELVQAGHRFLSETDTEVISHLISVEYEGDIVKAVQRAVKKMRGAFALGVLTEHEPDRLVAVRYASPLIIGVGEGEKYIASDIPAILEHTRDIYILNDGEMAVLTRDGVELLTIEGNFISKEIFHVDWDLMTAEKAGFDHFMLKEIHEQPKAYRDTMLGRISDDGRSVELPELKMTAEQLKGINRVHIVACGTALHAGLVGKNVIESLVRIPVETDVASEYRYRSPIITPDTLVIVVSQSGETADTLAALREAQRCGARVLAITNVVGSSVAREADDVIITLAGPEIAVASTKAYSSQLIAFFLFGLYWAQTVGKQDEAAVAHVLAAMQALPEQVEKILAQAEVIKEVAESISHHSSLFFIGRGVDYAVAMEGSLKLKEISYIHSEAYAAGELKHGTLALIEDGTPVIALLTQEDLYEKMLSNIKETKARGADVLGIVNEGHEEEVAKSVDRQFAIPRTLPLLTPALSVIPLQLLSYYASLALGHDVDKPRNLAKSVTVE</sequence>
<keyword evidence="5 10" id="KW-0963">Cytoplasm</keyword>
<feature type="domain" description="SIS" evidence="12">
    <location>
        <begin position="458"/>
        <end position="600"/>
    </location>
</feature>
<evidence type="ECO:0000256" key="7">
    <source>
        <dbReference type="ARBA" id="ARBA00022679"/>
    </source>
</evidence>
<dbReference type="GO" id="GO:0097367">
    <property type="term" value="F:carbohydrate derivative binding"/>
    <property type="evidence" value="ECO:0007669"/>
    <property type="project" value="InterPro"/>
</dbReference>
<evidence type="ECO:0000256" key="4">
    <source>
        <dbReference type="ARBA" id="ARBA00016090"/>
    </source>
</evidence>
<dbReference type="PROSITE" id="PS51278">
    <property type="entry name" value="GATASE_TYPE_2"/>
    <property type="match status" value="1"/>
</dbReference>
<dbReference type="InterPro" id="IPR046348">
    <property type="entry name" value="SIS_dom_sf"/>
</dbReference>
<dbReference type="InterPro" id="IPR047084">
    <property type="entry name" value="GFAT_N"/>
</dbReference>
<dbReference type="GO" id="GO:0004360">
    <property type="term" value="F:glutamine-fructose-6-phosphate transaminase (isomerizing) activity"/>
    <property type="evidence" value="ECO:0007669"/>
    <property type="project" value="UniProtKB-UniRule"/>
</dbReference>
<dbReference type="EC" id="2.6.1.16" evidence="3 10"/>
<evidence type="ECO:0000256" key="9">
    <source>
        <dbReference type="ARBA" id="ARBA00022962"/>
    </source>
</evidence>
<comment type="function">
    <text evidence="10">Catalyzes the first step in hexosamine metabolism, converting fructose-6P into glucosamine-6P using glutamine as a nitrogen source.</text>
</comment>
<comment type="subunit">
    <text evidence="10">Homodimer.</text>
</comment>
<evidence type="ECO:0000256" key="5">
    <source>
        <dbReference type="ARBA" id="ARBA00022490"/>
    </source>
</evidence>
<evidence type="ECO:0000256" key="10">
    <source>
        <dbReference type="HAMAP-Rule" id="MF_00164"/>
    </source>
</evidence>
<dbReference type="PANTHER" id="PTHR10937:SF0">
    <property type="entry name" value="GLUTAMINE--FRUCTOSE-6-PHOSPHATE TRANSAMINASE (ISOMERIZING)"/>
    <property type="match status" value="1"/>
</dbReference>
<dbReference type="InterPro" id="IPR017932">
    <property type="entry name" value="GATase_2_dom"/>
</dbReference>
<feature type="active site" description="For Fru-6P isomerization activity" evidence="10">
    <location>
        <position position="605"/>
    </location>
</feature>
<feature type="initiator methionine" description="Removed" evidence="10">
    <location>
        <position position="1"/>
    </location>
</feature>
<protein>
    <recommendedName>
        <fullName evidence="4 10">Glutamine--fructose-6-phosphate aminotransferase [isomerizing]</fullName>
        <ecNumber evidence="3 10">2.6.1.16</ecNumber>
    </recommendedName>
    <alternativeName>
        <fullName evidence="10">D-fructose-6-phosphate amidotransferase</fullName>
    </alternativeName>
    <alternativeName>
        <fullName evidence="10">GFAT</fullName>
    </alternativeName>
    <alternativeName>
        <fullName evidence="10">Glucosamine-6-phosphate synthase</fullName>
    </alternativeName>
    <alternativeName>
        <fullName evidence="10">Hexosephosphate aminotransferase</fullName>
    </alternativeName>
    <alternativeName>
        <fullName evidence="10">L-glutamine--D-fructose-6-phosphate amidotransferase</fullName>
    </alternativeName>
</protein>
<keyword evidence="9" id="KW-0315">Glutamine amidotransferase</keyword>
<gene>
    <name evidence="10 13" type="primary">glmS</name>
    <name evidence="13" type="ORF">FPL14_10220</name>
</gene>
<dbReference type="Pfam" id="PF01380">
    <property type="entry name" value="SIS"/>
    <property type="match status" value="2"/>
</dbReference>
<dbReference type="CDD" id="cd05009">
    <property type="entry name" value="SIS_GlmS_GlmD_2"/>
    <property type="match status" value="1"/>
</dbReference>
<dbReference type="SUPFAM" id="SSF53697">
    <property type="entry name" value="SIS domain"/>
    <property type="match status" value="1"/>
</dbReference>
<dbReference type="SUPFAM" id="SSF56235">
    <property type="entry name" value="N-terminal nucleophile aminohydrolases (Ntn hydrolases)"/>
    <property type="match status" value="1"/>
</dbReference>
<dbReference type="EMBL" id="CP041969">
    <property type="protein sequence ID" value="QMV41527.1"/>
    <property type="molecule type" value="Genomic_DNA"/>
</dbReference>
<evidence type="ECO:0000259" key="11">
    <source>
        <dbReference type="PROSITE" id="PS51278"/>
    </source>
</evidence>
<dbReference type="InterPro" id="IPR005855">
    <property type="entry name" value="GFAT"/>
</dbReference>
<comment type="subcellular location">
    <subcellularLocation>
        <location evidence="2 10">Cytoplasm</location>
    </subcellularLocation>
</comment>
<dbReference type="PANTHER" id="PTHR10937">
    <property type="entry name" value="GLUCOSAMINE--FRUCTOSE-6-PHOSPHATE AMINOTRANSFERASE, ISOMERIZING"/>
    <property type="match status" value="1"/>
</dbReference>
<keyword evidence="14" id="KW-1185">Reference proteome</keyword>
<dbReference type="GO" id="GO:0005975">
    <property type="term" value="P:carbohydrate metabolic process"/>
    <property type="evidence" value="ECO:0007669"/>
    <property type="project" value="UniProtKB-UniRule"/>
</dbReference>
<dbReference type="PROSITE" id="PS51464">
    <property type="entry name" value="SIS"/>
    <property type="match status" value="2"/>
</dbReference>
<feature type="domain" description="SIS" evidence="12">
    <location>
        <begin position="286"/>
        <end position="425"/>
    </location>
</feature>
<dbReference type="InterPro" id="IPR029055">
    <property type="entry name" value="Ntn_hydrolases_N"/>
</dbReference>
<proteinExistence type="inferred from homology"/>
<evidence type="ECO:0000256" key="6">
    <source>
        <dbReference type="ARBA" id="ARBA00022576"/>
    </source>
</evidence>
<evidence type="ECO:0000259" key="12">
    <source>
        <dbReference type="PROSITE" id="PS51464"/>
    </source>
</evidence>
<dbReference type="CDD" id="cd05008">
    <property type="entry name" value="SIS_GlmS_GlmD_1"/>
    <property type="match status" value="1"/>
</dbReference>
<accession>A0A7G5BX43</accession>
<dbReference type="FunFam" id="3.40.50.10490:FF:000022">
    <property type="entry name" value="Glutamine--fructose-6-phosphate aminotransferase [isomerizing]"/>
    <property type="match status" value="1"/>
</dbReference>
<dbReference type="Gene3D" id="3.60.20.10">
    <property type="entry name" value="Glutamine Phosphoribosylpyrophosphate, subunit 1, domain 1"/>
    <property type="match status" value="1"/>
</dbReference>
<feature type="domain" description="Glutamine amidotransferase type-2" evidence="11">
    <location>
        <begin position="2"/>
        <end position="217"/>
    </location>
</feature>
<organism evidence="13 14">
    <name type="scientific">Cohnella cholangitidis</name>
    <dbReference type="NCBI Taxonomy" id="2598458"/>
    <lineage>
        <taxon>Bacteria</taxon>
        <taxon>Bacillati</taxon>
        <taxon>Bacillota</taxon>
        <taxon>Bacilli</taxon>
        <taxon>Bacillales</taxon>
        <taxon>Paenibacillaceae</taxon>
        <taxon>Cohnella</taxon>
    </lineage>
</organism>
<keyword evidence="7 10" id="KW-0808">Transferase</keyword>
<dbReference type="InterPro" id="IPR035490">
    <property type="entry name" value="GlmS/FrlB_SIS"/>
</dbReference>
<keyword evidence="8" id="KW-0677">Repeat</keyword>
<dbReference type="AlphaFoldDB" id="A0A7G5BX43"/>
<evidence type="ECO:0000256" key="8">
    <source>
        <dbReference type="ARBA" id="ARBA00022737"/>
    </source>
</evidence>
<dbReference type="Gene3D" id="3.40.50.10490">
    <property type="entry name" value="Glucose-6-phosphate isomerase like protein, domain 1"/>
    <property type="match status" value="2"/>
</dbReference>
<evidence type="ECO:0000256" key="2">
    <source>
        <dbReference type="ARBA" id="ARBA00004496"/>
    </source>
</evidence>
<reference evidence="13 14" key="1">
    <citation type="submission" date="2019-07" db="EMBL/GenBank/DDBJ databases">
        <authorList>
            <person name="Kim J.K."/>
            <person name="Cheong H.-M."/>
            <person name="Choi Y."/>
            <person name="Hwang K.J."/>
            <person name="Lee S."/>
            <person name="Choi C."/>
        </authorList>
    </citation>
    <scope>NUCLEOTIDE SEQUENCE [LARGE SCALE GENOMIC DNA]</scope>
    <source>
        <strain evidence="13 14">KS 22</strain>
    </source>
</reference>
<dbReference type="HAMAP" id="MF_00164">
    <property type="entry name" value="GlmS"/>
    <property type="match status" value="1"/>
</dbReference>
<dbReference type="GO" id="GO:0006047">
    <property type="term" value="P:UDP-N-acetylglucosamine metabolic process"/>
    <property type="evidence" value="ECO:0007669"/>
    <property type="project" value="TreeGrafter"/>
</dbReference>
<name>A0A7G5BX43_9BACL</name>
<comment type="catalytic activity">
    <reaction evidence="1 10">
        <text>D-fructose 6-phosphate + L-glutamine = D-glucosamine 6-phosphate + L-glutamate</text>
        <dbReference type="Rhea" id="RHEA:13237"/>
        <dbReference type="ChEBI" id="CHEBI:29985"/>
        <dbReference type="ChEBI" id="CHEBI:58359"/>
        <dbReference type="ChEBI" id="CHEBI:58725"/>
        <dbReference type="ChEBI" id="CHEBI:61527"/>
        <dbReference type="EC" id="2.6.1.16"/>
    </reaction>
</comment>
<dbReference type="InterPro" id="IPR035466">
    <property type="entry name" value="GlmS/AgaS_SIS"/>
</dbReference>
<dbReference type="CDD" id="cd00714">
    <property type="entry name" value="GFAT"/>
    <property type="match status" value="1"/>
</dbReference>
<dbReference type="InterPro" id="IPR001347">
    <property type="entry name" value="SIS_dom"/>
</dbReference>
<evidence type="ECO:0000313" key="13">
    <source>
        <dbReference type="EMBL" id="QMV41527.1"/>
    </source>
</evidence>
<dbReference type="GO" id="GO:0006002">
    <property type="term" value="P:fructose 6-phosphate metabolic process"/>
    <property type="evidence" value="ECO:0007669"/>
    <property type="project" value="TreeGrafter"/>
</dbReference>
<evidence type="ECO:0000256" key="3">
    <source>
        <dbReference type="ARBA" id="ARBA00012916"/>
    </source>
</evidence>
<dbReference type="FunFam" id="3.60.20.10:FF:000006">
    <property type="entry name" value="Glutamine--fructose-6-phosphate aminotransferase [isomerizing]"/>
    <property type="match status" value="1"/>
</dbReference>
<dbReference type="KEGG" id="cchl:FPL14_10220"/>
<dbReference type="FunFam" id="3.40.50.10490:FF:000001">
    <property type="entry name" value="Glutamine--fructose-6-phosphate aminotransferase [isomerizing]"/>
    <property type="match status" value="1"/>
</dbReference>
<dbReference type="GO" id="GO:0006487">
    <property type="term" value="P:protein N-linked glycosylation"/>
    <property type="evidence" value="ECO:0007669"/>
    <property type="project" value="TreeGrafter"/>
</dbReference>
<keyword evidence="6 10" id="KW-0032">Aminotransferase</keyword>
<dbReference type="GO" id="GO:0005829">
    <property type="term" value="C:cytosol"/>
    <property type="evidence" value="ECO:0007669"/>
    <property type="project" value="TreeGrafter"/>
</dbReference>
<dbReference type="RefSeq" id="WP_182302884.1">
    <property type="nucleotide sequence ID" value="NZ_CP041969.1"/>
</dbReference>
<dbReference type="Pfam" id="PF13522">
    <property type="entry name" value="GATase_6"/>
    <property type="match status" value="1"/>
</dbReference>
<dbReference type="NCBIfam" id="TIGR01135">
    <property type="entry name" value="glmS"/>
    <property type="match status" value="1"/>
</dbReference>
<dbReference type="Proteomes" id="UP000515679">
    <property type="component" value="Chromosome"/>
</dbReference>
<feature type="active site" description="Nucleophile; for GATase activity" evidence="10">
    <location>
        <position position="2"/>
    </location>
</feature>